<sequence>MKAVLNALSFFLVCLGAYYIGLVLQAPREEQSLVEHSENSHNSQETHIPEPEEELPKKKFRTTFQNHQAKCSRRSKKRKSNSQTPWPEVFF</sequence>
<proteinExistence type="predicted"/>
<evidence type="ECO:0000313" key="3">
    <source>
        <dbReference type="Proteomes" id="UP001046870"/>
    </source>
</evidence>
<gene>
    <name evidence="2" type="ORF">MATL_G00147690</name>
</gene>
<dbReference type="AlphaFoldDB" id="A0A9D3PW03"/>
<organism evidence="2 3">
    <name type="scientific">Megalops atlanticus</name>
    <name type="common">Tarpon</name>
    <name type="synonym">Clupea gigantea</name>
    <dbReference type="NCBI Taxonomy" id="7932"/>
    <lineage>
        <taxon>Eukaryota</taxon>
        <taxon>Metazoa</taxon>
        <taxon>Chordata</taxon>
        <taxon>Craniata</taxon>
        <taxon>Vertebrata</taxon>
        <taxon>Euteleostomi</taxon>
        <taxon>Actinopterygii</taxon>
        <taxon>Neopterygii</taxon>
        <taxon>Teleostei</taxon>
        <taxon>Elopiformes</taxon>
        <taxon>Megalopidae</taxon>
        <taxon>Megalops</taxon>
    </lineage>
</organism>
<comment type="caution">
    <text evidence="2">The sequence shown here is derived from an EMBL/GenBank/DDBJ whole genome shotgun (WGS) entry which is preliminary data.</text>
</comment>
<feature type="compositionally biased region" description="Basic residues" evidence="1">
    <location>
        <begin position="70"/>
        <end position="80"/>
    </location>
</feature>
<evidence type="ECO:0000256" key="1">
    <source>
        <dbReference type="SAM" id="MobiDB-lite"/>
    </source>
</evidence>
<feature type="region of interest" description="Disordered" evidence="1">
    <location>
        <begin position="31"/>
        <end position="91"/>
    </location>
</feature>
<accession>A0A9D3PW03</accession>
<dbReference type="EMBL" id="JAFDVH010000012">
    <property type="protein sequence ID" value="KAG7466929.1"/>
    <property type="molecule type" value="Genomic_DNA"/>
</dbReference>
<feature type="compositionally biased region" description="Basic and acidic residues" evidence="1">
    <location>
        <begin position="47"/>
        <end position="57"/>
    </location>
</feature>
<protein>
    <submittedName>
        <fullName evidence="2">Uncharacterized protein</fullName>
    </submittedName>
</protein>
<reference evidence="2" key="1">
    <citation type="submission" date="2021-01" db="EMBL/GenBank/DDBJ databases">
        <authorList>
            <person name="Zahm M."/>
            <person name="Roques C."/>
            <person name="Cabau C."/>
            <person name="Klopp C."/>
            <person name="Donnadieu C."/>
            <person name="Jouanno E."/>
            <person name="Lampietro C."/>
            <person name="Louis A."/>
            <person name="Herpin A."/>
            <person name="Echchiki A."/>
            <person name="Berthelot C."/>
            <person name="Parey E."/>
            <person name="Roest-Crollius H."/>
            <person name="Braasch I."/>
            <person name="Postlethwait J."/>
            <person name="Bobe J."/>
            <person name="Montfort J."/>
            <person name="Bouchez O."/>
            <person name="Begum T."/>
            <person name="Mejri S."/>
            <person name="Adams A."/>
            <person name="Chen W.-J."/>
            <person name="Guiguen Y."/>
        </authorList>
    </citation>
    <scope>NUCLEOTIDE SEQUENCE</scope>
    <source>
        <strain evidence="2">YG-15Mar2019-1</strain>
        <tissue evidence="2">Brain</tissue>
    </source>
</reference>
<evidence type="ECO:0000313" key="2">
    <source>
        <dbReference type="EMBL" id="KAG7466929.1"/>
    </source>
</evidence>
<dbReference type="Proteomes" id="UP001046870">
    <property type="component" value="Chromosome 12"/>
</dbReference>
<keyword evidence="3" id="KW-1185">Reference proteome</keyword>
<name>A0A9D3PW03_MEGAT</name>